<evidence type="ECO:0000313" key="2">
    <source>
        <dbReference type="EMBL" id="MBG9986392.1"/>
    </source>
</evidence>
<dbReference type="SUPFAM" id="SSF52218">
    <property type="entry name" value="Flavoproteins"/>
    <property type="match status" value="1"/>
</dbReference>
<sequence length="181" mass="20982">MRAILLYEGSYGSTAVYARAIKESFDLPVCDLQEVEPQDLKEYDLIIIGTSIISREIYQVDKIEALFTAYPEKFWILYTVGLSTPELTNFDKILIENFSPAVRSQLVLFHFRARIVSKRFLLMYLASKRMRKQPGTTIDDVILGPEEMHLLNKFGATVELSDLKQVQKLVDYIRVLEQYYV</sequence>
<comment type="caution">
    <text evidence="2">The sequence shown here is derived from an EMBL/GenBank/DDBJ whole genome shotgun (WGS) entry which is preliminary data.</text>
</comment>
<keyword evidence="3" id="KW-1185">Reference proteome</keyword>
<dbReference type="Proteomes" id="UP000721415">
    <property type="component" value="Unassembled WGS sequence"/>
</dbReference>
<proteinExistence type="predicted"/>
<evidence type="ECO:0000259" key="1">
    <source>
        <dbReference type="Pfam" id="PF12724"/>
    </source>
</evidence>
<protein>
    <recommendedName>
        <fullName evidence="1">Flavodoxin domain-containing protein</fullName>
    </recommendedName>
</protein>
<organism evidence="2 3">
    <name type="scientific">Facklamia lactis</name>
    <dbReference type="NCBI Taxonomy" id="2749967"/>
    <lineage>
        <taxon>Bacteria</taxon>
        <taxon>Bacillati</taxon>
        <taxon>Bacillota</taxon>
        <taxon>Bacilli</taxon>
        <taxon>Lactobacillales</taxon>
        <taxon>Aerococcaceae</taxon>
        <taxon>Facklamia</taxon>
    </lineage>
</organism>
<dbReference type="RefSeq" id="WP_197115315.1">
    <property type="nucleotide sequence ID" value="NZ_JACBXQ010000003.1"/>
</dbReference>
<feature type="domain" description="Flavodoxin" evidence="1">
    <location>
        <begin position="5"/>
        <end position="89"/>
    </location>
</feature>
<gene>
    <name evidence="2" type="ORF">HZY91_05735</name>
</gene>
<dbReference type="EMBL" id="JACBXQ010000003">
    <property type="protein sequence ID" value="MBG9986392.1"/>
    <property type="molecule type" value="Genomic_DNA"/>
</dbReference>
<dbReference type="Pfam" id="PF12724">
    <property type="entry name" value="Flavodoxin_5"/>
    <property type="match status" value="1"/>
</dbReference>
<dbReference type="InterPro" id="IPR026816">
    <property type="entry name" value="Flavodoxin_dom"/>
</dbReference>
<name>A0ABS0LQF7_9LACT</name>
<accession>A0ABS0LQF7</accession>
<dbReference type="InterPro" id="IPR029039">
    <property type="entry name" value="Flavoprotein-like_sf"/>
</dbReference>
<reference evidence="2 3" key="1">
    <citation type="submission" date="2020-07" db="EMBL/GenBank/DDBJ databases">
        <title>Facklamia lactis sp. nov., isolated from raw milk.</title>
        <authorList>
            <person name="Doll E.V."/>
            <person name="Huptas C."/>
            <person name="Staib L."/>
            <person name="Wenning M."/>
            <person name="Scherer S."/>
        </authorList>
    </citation>
    <scope>NUCLEOTIDE SEQUENCE [LARGE SCALE GENOMIC DNA]</scope>
    <source>
        <strain evidence="2 3">DSM 111018</strain>
    </source>
</reference>
<evidence type="ECO:0000313" key="3">
    <source>
        <dbReference type="Proteomes" id="UP000721415"/>
    </source>
</evidence>
<dbReference type="Gene3D" id="3.40.50.360">
    <property type="match status" value="1"/>
</dbReference>